<evidence type="ECO:0000256" key="6">
    <source>
        <dbReference type="ARBA" id="ARBA00023136"/>
    </source>
</evidence>
<dbReference type="OrthoDB" id="10257855at2759"/>
<organism evidence="11 12">
    <name type="scientific">Caenorhabditis bovis</name>
    <dbReference type="NCBI Taxonomy" id="2654633"/>
    <lineage>
        <taxon>Eukaryota</taxon>
        <taxon>Metazoa</taxon>
        <taxon>Ecdysozoa</taxon>
        <taxon>Nematoda</taxon>
        <taxon>Chromadorea</taxon>
        <taxon>Rhabditida</taxon>
        <taxon>Rhabditina</taxon>
        <taxon>Rhabditomorpha</taxon>
        <taxon>Rhabditoidea</taxon>
        <taxon>Rhabditidae</taxon>
        <taxon>Peloderinae</taxon>
        <taxon>Caenorhabditis</taxon>
    </lineage>
</organism>
<evidence type="ECO:0000256" key="2">
    <source>
        <dbReference type="ARBA" id="ARBA00008284"/>
    </source>
</evidence>
<reference evidence="11 12" key="1">
    <citation type="submission" date="2020-04" db="EMBL/GenBank/DDBJ databases">
        <authorList>
            <person name="Laetsch R D."/>
            <person name="Stevens L."/>
            <person name="Kumar S."/>
            <person name="Blaxter L. M."/>
        </authorList>
    </citation>
    <scope>NUCLEOTIDE SEQUENCE [LARGE SCALE GENOMIC DNA]</scope>
</reference>
<evidence type="ECO:0000313" key="11">
    <source>
        <dbReference type="EMBL" id="CAB3407502.1"/>
    </source>
</evidence>
<dbReference type="GO" id="GO:0016020">
    <property type="term" value="C:membrane"/>
    <property type="evidence" value="ECO:0007669"/>
    <property type="project" value="UniProtKB-SubCell"/>
</dbReference>
<feature type="transmembrane region" description="Helical" evidence="8">
    <location>
        <begin position="171"/>
        <end position="193"/>
    </location>
</feature>
<comment type="similarity">
    <text evidence="2">Belongs to the TM2 family.</text>
</comment>
<protein>
    <recommendedName>
        <fullName evidence="10">TM2 domain-containing protein</fullName>
    </recommendedName>
</protein>
<accession>A0A8S1F6P6</accession>
<evidence type="ECO:0000256" key="7">
    <source>
        <dbReference type="ARBA" id="ARBA00023180"/>
    </source>
</evidence>
<name>A0A8S1F6P6_9PELO</name>
<keyword evidence="4 9" id="KW-0732">Signal</keyword>
<evidence type="ECO:0000259" key="10">
    <source>
        <dbReference type="Pfam" id="PF05154"/>
    </source>
</evidence>
<dbReference type="Pfam" id="PF05154">
    <property type="entry name" value="TM2"/>
    <property type="match status" value="1"/>
</dbReference>
<comment type="subcellular location">
    <subcellularLocation>
        <location evidence="1">Membrane</location>
        <topology evidence="1">Multi-pass membrane protein</topology>
    </subcellularLocation>
</comment>
<keyword evidence="7" id="KW-0325">Glycoprotein</keyword>
<keyword evidence="3 8" id="KW-0812">Transmembrane</keyword>
<evidence type="ECO:0000256" key="9">
    <source>
        <dbReference type="SAM" id="SignalP"/>
    </source>
</evidence>
<evidence type="ECO:0000256" key="8">
    <source>
        <dbReference type="SAM" id="Phobius"/>
    </source>
</evidence>
<feature type="signal peptide" evidence="9">
    <location>
        <begin position="1"/>
        <end position="20"/>
    </location>
</feature>
<comment type="caution">
    <text evidence="11">The sequence shown here is derived from an EMBL/GenBank/DDBJ whole genome shotgun (WGS) entry which is preliminary data.</text>
</comment>
<evidence type="ECO:0000256" key="4">
    <source>
        <dbReference type="ARBA" id="ARBA00022729"/>
    </source>
</evidence>
<dbReference type="AlphaFoldDB" id="A0A8S1F6P6"/>
<dbReference type="InterPro" id="IPR007829">
    <property type="entry name" value="TM2"/>
</dbReference>
<evidence type="ECO:0000256" key="1">
    <source>
        <dbReference type="ARBA" id="ARBA00004141"/>
    </source>
</evidence>
<feature type="domain" description="TM2" evidence="10">
    <location>
        <begin position="138"/>
        <end position="186"/>
    </location>
</feature>
<evidence type="ECO:0000256" key="3">
    <source>
        <dbReference type="ARBA" id="ARBA00022692"/>
    </source>
</evidence>
<gene>
    <name evidence="11" type="ORF">CBOVIS_LOCUS9423</name>
</gene>
<dbReference type="InterPro" id="IPR050932">
    <property type="entry name" value="TM2D1-3-like"/>
</dbReference>
<dbReference type="EMBL" id="CADEPM010000006">
    <property type="protein sequence ID" value="CAB3407502.1"/>
    <property type="molecule type" value="Genomic_DNA"/>
</dbReference>
<evidence type="ECO:0000313" key="12">
    <source>
        <dbReference type="Proteomes" id="UP000494206"/>
    </source>
</evidence>
<dbReference type="PANTHER" id="PTHR21016">
    <property type="entry name" value="BETA-AMYLOID BINDING PROTEIN-RELATED"/>
    <property type="match status" value="1"/>
</dbReference>
<evidence type="ECO:0000256" key="5">
    <source>
        <dbReference type="ARBA" id="ARBA00022989"/>
    </source>
</evidence>
<sequence>MVGRWLTILVLAGVAPTNFTRISSDCEHGDFLKCSFPDDCKLGDTISVTCTSVRDTCQPGVTLKKEAFCGFCWQTPDADHDCVPVTNCSTSSAKLHKTRCTVSMVLKKSSLIIRVHPTVICVGQRTFFKKVRCNWSSGVSWTRTMVYSVVLGGFGADRFYLGLWKSAIGKLFSFGGLGIWTIIDVVLIAVGYLKPADGSLYI</sequence>
<keyword evidence="6 8" id="KW-0472">Membrane</keyword>
<dbReference type="PANTHER" id="PTHR21016:SF7">
    <property type="entry name" value="TM2 DOMAIN-CONTAINING PROTEIN 3"/>
    <property type="match status" value="1"/>
</dbReference>
<feature type="chain" id="PRO_5035792642" description="TM2 domain-containing protein" evidence="9">
    <location>
        <begin position="21"/>
        <end position="202"/>
    </location>
</feature>
<keyword evidence="5 8" id="KW-1133">Transmembrane helix</keyword>
<dbReference type="Proteomes" id="UP000494206">
    <property type="component" value="Unassembled WGS sequence"/>
</dbReference>
<proteinExistence type="inferred from homology"/>
<keyword evidence="12" id="KW-1185">Reference proteome</keyword>